<dbReference type="SUPFAM" id="SSF50630">
    <property type="entry name" value="Acid proteases"/>
    <property type="match status" value="1"/>
</dbReference>
<feature type="domain" description="Reverse transcriptase" evidence="2">
    <location>
        <begin position="437"/>
        <end position="631"/>
    </location>
</feature>
<organism evidence="3 4">
    <name type="scientific">Stichopus japonicus</name>
    <name type="common">Sea cucumber</name>
    <dbReference type="NCBI Taxonomy" id="307972"/>
    <lineage>
        <taxon>Eukaryota</taxon>
        <taxon>Metazoa</taxon>
        <taxon>Echinodermata</taxon>
        <taxon>Eleutherozoa</taxon>
        <taxon>Echinozoa</taxon>
        <taxon>Holothuroidea</taxon>
        <taxon>Aspidochirotacea</taxon>
        <taxon>Aspidochirotida</taxon>
        <taxon>Stichopodidae</taxon>
        <taxon>Apostichopus</taxon>
    </lineage>
</organism>
<dbReference type="OrthoDB" id="420169at2759"/>
<keyword evidence="4" id="KW-1185">Reference proteome</keyword>
<reference evidence="3 4" key="1">
    <citation type="journal article" date="2017" name="PLoS Biol.">
        <title>The sea cucumber genome provides insights into morphological evolution and visceral regeneration.</title>
        <authorList>
            <person name="Zhang X."/>
            <person name="Sun L."/>
            <person name="Yuan J."/>
            <person name="Sun Y."/>
            <person name="Gao Y."/>
            <person name="Zhang L."/>
            <person name="Li S."/>
            <person name="Dai H."/>
            <person name="Hamel J.F."/>
            <person name="Liu C."/>
            <person name="Yu Y."/>
            <person name="Liu S."/>
            <person name="Lin W."/>
            <person name="Guo K."/>
            <person name="Jin S."/>
            <person name="Xu P."/>
            <person name="Storey K.B."/>
            <person name="Huan P."/>
            <person name="Zhang T."/>
            <person name="Zhou Y."/>
            <person name="Zhang J."/>
            <person name="Lin C."/>
            <person name="Li X."/>
            <person name="Xing L."/>
            <person name="Huo D."/>
            <person name="Sun M."/>
            <person name="Wang L."/>
            <person name="Mercier A."/>
            <person name="Li F."/>
            <person name="Yang H."/>
            <person name="Xiang J."/>
        </authorList>
    </citation>
    <scope>NUCLEOTIDE SEQUENCE [LARGE SCALE GENOMIC DNA]</scope>
    <source>
        <strain evidence="3">Shaxun</strain>
        <tissue evidence="3">Muscle</tissue>
    </source>
</reference>
<dbReference type="SUPFAM" id="SSF57756">
    <property type="entry name" value="Retrovirus zinc finger-like domains"/>
    <property type="match status" value="1"/>
</dbReference>
<dbReference type="InterPro" id="IPR000477">
    <property type="entry name" value="RT_dom"/>
</dbReference>
<comment type="caution">
    <text evidence="3">The sequence shown here is derived from an EMBL/GenBank/DDBJ whole genome shotgun (WGS) entry which is preliminary data.</text>
</comment>
<dbReference type="PROSITE" id="PS50878">
    <property type="entry name" value="RT_POL"/>
    <property type="match status" value="1"/>
</dbReference>
<dbReference type="PANTHER" id="PTHR37984:SF9">
    <property type="entry name" value="INTEGRASE CATALYTIC DOMAIN-CONTAINING PROTEIN"/>
    <property type="match status" value="1"/>
</dbReference>
<evidence type="ECO:0000259" key="2">
    <source>
        <dbReference type="PROSITE" id="PS50878"/>
    </source>
</evidence>
<dbReference type="PANTHER" id="PTHR37984">
    <property type="entry name" value="PROTEIN CBG26694"/>
    <property type="match status" value="1"/>
</dbReference>
<dbReference type="Pfam" id="PF13650">
    <property type="entry name" value="Asp_protease_2"/>
    <property type="match status" value="1"/>
</dbReference>
<dbReference type="InterPro" id="IPR036875">
    <property type="entry name" value="Znf_CCHC_sf"/>
</dbReference>
<evidence type="ECO:0000313" key="3">
    <source>
        <dbReference type="EMBL" id="PIK56003.1"/>
    </source>
</evidence>
<dbReference type="Gene3D" id="4.10.60.10">
    <property type="entry name" value="Zinc finger, CCHC-type"/>
    <property type="match status" value="1"/>
</dbReference>
<gene>
    <name evidence="3" type="ORF">BSL78_07096</name>
</gene>
<feature type="region of interest" description="Disordered" evidence="1">
    <location>
        <begin position="181"/>
        <end position="208"/>
    </location>
</feature>
<dbReference type="Pfam" id="PF00078">
    <property type="entry name" value="RVT_1"/>
    <property type="match status" value="1"/>
</dbReference>
<dbReference type="InterPro" id="IPR001878">
    <property type="entry name" value="Znf_CCHC"/>
</dbReference>
<dbReference type="SMART" id="SM00343">
    <property type="entry name" value="ZnF_C2HC"/>
    <property type="match status" value="2"/>
</dbReference>
<dbReference type="Gene3D" id="2.40.70.10">
    <property type="entry name" value="Acid Proteases"/>
    <property type="match status" value="1"/>
</dbReference>
<dbReference type="SUPFAM" id="SSF56672">
    <property type="entry name" value="DNA/RNA polymerases"/>
    <property type="match status" value="1"/>
</dbReference>
<proteinExistence type="predicted"/>
<evidence type="ECO:0000256" key="1">
    <source>
        <dbReference type="SAM" id="MobiDB-lite"/>
    </source>
</evidence>
<dbReference type="GO" id="GO:0008270">
    <property type="term" value="F:zinc ion binding"/>
    <property type="evidence" value="ECO:0007669"/>
    <property type="project" value="InterPro"/>
</dbReference>
<dbReference type="Gene3D" id="3.10.10.10">
    <property type="entry name" value="HIV Type 1 Reverse Transcriptase, subunit A, domain 1"/>
    <property type="match status" value="1"/>
</dbReference>
<accession>A0A2G8L6W6</accession>
<dbReference type="Gene3D" id="3.30.70.270">
    <property type="match status" value="1"/>
</dbReference>
<evidence type="ECO:0000313" key="4">
    <source>
        <dbReference type="Proteomes" id="UP000230750"/>
    </source>
</evidence>
<dbReference type="CDD" id="cd00303">
    <property type="entry name" value="retropepsin_like"/>
    <property type="match status" value="1"/>
</dbReference>
<dbReference type="AlphaFoldDB" id="A0A2G8L6W6"/>
<name>A0A2G8L6W6_STIJA</name>
<dbReference type="STRING" id="307972.A0A2G8L6W6"/>
<dbReference type="Proteomes" id="UP000230750">
    <property type="component" value="Unassembled WGS sequence"/>
</dbReference>
<dbReference type="EMBL" id="MRZV01000192">
    <property type="protein sequence ID" value="PIK56003.1"/>
    <property type="molecule type" value="Genomic_DNA"/>
</dbReference>
<dbReference type="PROSITE" id="PS51257">
    <property type="entry name" value="PROKAR_LIPOPROTEIN"/>
    <property type="match status" value="1"/>
</dbReference>
<protein>
    <recommendedName>
        <fullName evidence="2">Reverse transcriptase domain-containing protein</fullName>
    </recommendedName>
</protein>
<dbReference type="InterPro" id="IPR043502">
    <property type="entry name" value="DNA/RNA_pol_sf"/>
</dbReference>
<dbReference type="GO" id="GO:0003676">
    <property type="term" value="F:nucleic acid binding"/>
    <property type="evidence" value="ECO:0007669"/>
    <property type="project" value="InterPro"/>
</dbReference>
<sequence>MGVKETGSYGKCEGSKAPGNTFGSTSCKEKDNRAFTSSKEYRGAPYIPSYMDLTNGPEPCVVCGDAATGYHYRLYESIADCTTYETAIKILGDLYVKPKNEIFARHLLATRRQEPGESLDTYLQALKTLANDCNFKSVTAEAYRDEYIRDSFISGLLSPSIRQRLLENKTLDLQTMHDQARALESAQKNSESYTLHGPPTLTPQSAAVKSDIRPEPLMETIDSASTTTAKCFFCGYAKHPRSRCPARDETCNKCDKRGHFAKVCQSKSNSKTSASLSTLATAISAASPPKLAKASVQVTINGRLADCLIDSGSTESFIHPQLAKALSLELKPSGVSVNMASSSLSVKTKGVCYVDIVLNRHCYKNVILGVLPGLCADVILGQDFQQKHSSVILKYGGDLPPLVLCGLTTLRTEPPQLFANLSPDIHPVAAKSRRYSSDDKKFIAAETQRLLREGIIEKSNSPWRAQVVVTKDENHKKRLAIDYSETINRFTLQDSYPLPRIDETVDKIAQYQVFSTIDLRSAYHQVPLKEDDKSYTAFESDGSLYQFTRVPFGVTNGVPCFQRIMDSFIEEEKLTDTFAYLDDITICGRDQKEHDHNLQRFLEAAKRKNIVYNENKCTFSTTKISILGYLVENGTKRPDPSVSVPFVNSNHLKT</sequence>
<dbReference type="CDD" id="cd01647">
    <property type="entry name" value="RT_LTR"/>
    <property type="match status" value="1"/>
</dbReference>
<dbReference type="InterPro" id="IPR050951">
    <property type="entry name" value="Retrovirus_Pol_polyprotein"/>
</dbReference>
<dbReference type="InterPro" id="IPR043128">
    <property type="entry name" value="Rev_trsase/Diguanyl_cyclase"/>
</dbReference>
<dbReference type="InterPro" id="IPR021109">
    <property type="entry name" value="Peptidase_aspartic_dom_sf"/>
</dbReference>